<gene>
    <name evidence="6" type="ORF">CcaverHIS019_0404270</name>
</gene>
<protein>
    <recommendedName>
        <fullName evidence="5">FAD-binding domain-containing protein</fullName>
    </recommendedName>
</protein>
<dbReference type="Gene3D" id="3.50.50.60">
    <property type="entry name" value="FAD/NAD(P)-binding domain"/>
    <property type="match status" value="1"/>
</dbReference>
<evidence type="ECO:0000256" key="2">
    <source>
        <dbReference type="ARBA" id="ARBA00022630"/>
    </source>
</evidence>
<evidence type="ECO:0000256" key="4">
    <source>
        <dbReference type="ARBA" id="ARBA00023002"/>
    </source>
</evidence>
<accession>A0AA48QVX5</accession>
<evidence type="ECO:0000313" key="6">
    <source>
        <dbReference type="EMBL" id="BEI91607.1"/>
    </source>
</evidence>
<dbReference type="Gene3D" id="3.40.30.120">
    <property type="match status" value="1"/>
</dbReference>
<name>A0AA48QVX5_9TREE</name>
<dbReference type="PRINTS" id="PR00420">
    <property type="entry name" value="RNGMNOXGNASE"/>
</dbReference>
<sequence length="620" mass="67996">MTNTADRYYTPTDYGAAHYESTPAGQSIPVVIVGAGPVGLATALGLAQRGIKVSVVDSGTSASYGSRATCYSRHTVEICDRLGYGSQVEKRALGWVGGRSYYQSQEVLNFQMPQDEHNYRMPMFNLQQCEYEDIQLAKVVQEPNITMLWGSKVKGLEADDNGVTVTVDMVDGERTLRADRVVASDGGRSVIRDLLGLTLKGTAYEGRYVIADIHWKSKLPTERRVWFDPPSNPGSTIIMHKQPDDIWRIDYQLLEGEDAEKETTREAIIERITKHLSWLEDNGTITKEPWTLEWHSFYKALALALPSFVHGHDRVIFAGDAAHMVPIFGVRGLNSGMEDADTLAWMLAAVSHGDADPKLLHAYSQERHDAWEQNIANAGKSTLIMTPGTDGYRITRDALLQVSAVIPEFNHLINPRQSSATHALRSPLTVASSHEGLQVGAPLDDRKITVDGKVTSIHTLRGPAFGVYAVAPFDQKKVDAIADRLRKALPHEPTKVLALVEGSDNGAAADWCAKPGEVVIVRPDGIVLARGQPDEIPAVELWVKRGIAEAPRAGTPPAADPILLSKEQINREKVWLQLSEALDQTHDKYKFLTQLSIVLGAQAGPDKVSKIISKLNAASL</sequence>
<proteinExistence type="predicted"/>
<keyword evidence="7" id="KW-1185">Reference proteome</keyword>
<dbReference type="PANTHER" id="PTHR43004">
    <property type="entry name" value="TRK SYSTEM POTASSIUM UPTAKE PROTEIN"/>
    <property type="match status" value="1"/>
</dbReference>
<organism evidence="6 7">
    <name type="scientific">Cutaneotrichosporon cavernicola</name>
    <dbReference type="NCBI Taxonomy" id="279322"/>
    <lineage>
        <taxon>Eukaryota</taxon>
        <taxon>Fungi</taxon>
        <taxon>Dikarya</taxon>
        <taxon>Basidiomycota</taxon>
        <taxon>Agaricomycotina</taxon>
        <taxon>Tremellomycetes</taxon>
        <taxon>Trichosporonales</taxon>
        <taxon>Trichosporonaceae</taxon>
        <taxon>Cutaneotrichosporon</taxon>
    </lineage>
</organism>
<dbReference type="GeneID" id="85495477"/>
<dbReference type="KEGG" id="ccac:CcaHIS019_0404270"/>
<dbReference type="InterPro" id="IPR036188">
    <property type="entry name" value="FAD/NAD-bd_sf"/>
</dbReference>
<dbReference type="InterPro" id="IPR002938">
    <property type="entry name" value="FAD-bd"/>
</dbReference>
<reference evidence="6" key="1">
    <citation type="journal article" date="2023" name="BMC Genomics">
        <title>Chromosome-level genome assemblies of Cutaneotrichosporon spp. (Trichosporonales, Basidiomycota) reveal imbalanced evolution between nucleotide sequences and chromosome synteny.</title>
        <authorList>
            <person name="Kobayashi Y."/>
            <person name="Kayamori A."/>
            <person name="Aoki K."/>
            <person name="Shiwa Y."/>
            <person name="Matsutani M."/>
            <person name="Fujita N."/>
            <person name="Sugita T."/>
            <person name="Iwasaki W."/>
            <person name="Tanaka N."/>
            <person name="Takashima M."/>
        </authorList>
    </citation>
    <scope>NUCLEOTIDE SEQUENCE</scope>
    <source>
        <strain evidence="6">HIS019</strain>
    </source>
</reference>
<dbReference type="AlphaFoldDB" id="A0AA48QVX5"/>
<comment type="cofactor">
    <cofactor evidence="1">
        <name>FAD</name>
        <dbReference type="ChEBI" id="CHEBI:57692"/>
    </cofactor>
</comment>
<dbReference type="InterPro" id="IPR050641">
    <property type="entry name" value="RIFMO-like"/>
</dbReference>
<dbReference type="GO" id="GO:0071949">
    <property type="term" value="F:FAD binding"/>
    <property type="evidence" value="ECO:0007669"/>
    <property type="project" value="InterPro"/>
</dbReference>
<dbReference type="Proteomes" id="UP001233271">
    <property type="component" value="Chromosome 4"/>
</dbReference>
<dbReference type="SUPFAM" id="SSF51905">
    <property type="entry name" value="FAD/NAD(P)-binding domain"/>
    <property type="match status" value="1"/>
</dbReference>
<dbReference type="Gene3D" id="3.30.70.2450">
    <property type="match status" value="1"/>
</dbReference>
<dbReference type="RefSeq" id="XP_060456872.1">
    <property type="nucleotide sequence ID" value="XM_060600261.1"/>
</dbReference>
<keyword evidence="4" id="KW-0560">Oxidoreductase</keyword>
<feature type="domain" description="FAD-binding" evidence="5">
    <location>
        <begin position="28"/>
        <end position="377"/>
    </location>
</feature>
<dbReference type="NCBIfam" id="NF006002">
    <property type="entry name" value="PRK08132.1"/>
    <property type="match status" value="1"/>
</dbReference>
<keyword evidence="2" id="KW-0285">Flavoprotein</keyword>
<dbReference type="EMBL" id="AP028215">
    <property type="protein sequence ID" value="BEI91607.1"/>
    <property type="molecule type" value="Genomic_DNA"/>
</dbReference>
<evidence type="ECO:0000259" key="5">
    <source>
        <dbReference type="Pfam" id="PF01494"/>
    </source>
</evidence>
<evidence type="ECO:0000256" key="3">
    <source>
        <dbReference type="ARBA" id="ARBA00022827"/>
    </source>
</evidence>
<dbReference type="PANTHER" id="PTHR43004:SF19">
    <property type="entry name" value="BINDING MONOOXYGENASE, PUTATIVE (JCVI)-RELATED"/>
    <property type="match status" value="1"/>
</dbReference>
<dbReference type="GO" id="GO:0016709">
    <property type="term" value="F:oxidoreductase activity, acting on paired donors, with incorporation or reduction of molecular oxygen, NAD(P)H as one donor, and incorporation of one atom of oxygen"/>
    <property type="evidence" value="ECO:0007669"/>
    <property type="project" value="UniProtKB-ARBA"/>
</dbReference>
<dbReference type="Pfam" id="PF01494">
    <property type="entry name" value="FAD_binding_3"/>
    <property type="match status" value="1"/>
</dbReference>
<keyword evidence="3" id="KW-0274">FAD</keyword>
<evidence type="ECO:0000313" key="7">
    <source>
        <dbReference type="Proteomes" id="UP001233271"/>
    </source>
</evidence>
<evidence type="ECO:0000256" key="1">
    <source>
        <dbReference type="ARBA" id="ARBA00001974"/>
    </source>
</evidence>